<reference evidence="9 10" key="1">
    <citation type="submission" date="2021-04" db="EMBL/GenBank/DDBJ databases">
        <authorList>
            <person name="Pira H."/>
            <person name="Risdian C."/>
            <person name="Wink J."/>
        </authorList>
    </citation>
    <scope>NUCLEOTIDE SEQUENCE [LARGE SCALE GENOMIC DNA]</scope>
    <source>
        <strain evidence="9 10">WH53</strain>
    </source>
</reference>
<evidence type="ECO:0000256" key="4">
    <source>
        <dbReference type="ARBA" id="ARBA00022692"/>
    </source>
</evidence>
<evidence type="ECO:0000259" key="8">
    <source>
        <dbReference type="PROSITE" id="PS50928"/>
    </source>
</evidence>
<keyword evidence="6 7" id="KW-0472">Membrane</keyword>
<protein>
    <submittedName>
        <fullName evidence="9">Oligopeptide ABC transporter permease OppB</fullName>
    </submittedName>
</protein>
<organism evidence="9 10">
    <name type="scientific">Zooshikella harenae</name>
    <dbReference type="NCBI Taxonomy" id="2827238"/>
    <lineage>
        <taxon>Bacteria</taxon>
        <taxon>Pseudomonadati</taxon>
        <taxon>Pseudomonadota</taxon>
        <taxon>Gammaproteobacteria</taxon>
        <taxon>Oceanospirillales</taxon>
        <taxon>Zooshikellaceae</taxon>
        <taxon>Zooshikella</taxon>
    </lineage>
</organism>
<keyword evidence="4 7" id="KW-0812">Transmembrane</keyword>
<evidence type="ECO:0000313" key="9">
    <source>
        <dbReference type="EMBL" id="MBU2711293.1"/>
    </source>
</evidence>
<dbReference type="Proteomes" id="UP000690515">
    <property type="component" value="Unassembled WGS sequence"/>
</dbReference>
<dbReference type="EMBL" id="JAGSOY010000017">
    <property type="protein sequence ID" value="MBU2711293.1"/>
    <property type="molecule type" value="Genomic_DNA"/>
</dbReference>
<dbReference type="NCBIfam" id="NF007008">
    <property type="entry name" value="PRK09471.1"/>
    <property type="match status" value="1"/>
</dbReference>
<comment type="subcellular location">
    <subcellularLocation>
        <location evidence="1 7">Cell membrane</location>
        <topology evidence="1 7">Multi-pass membrane protein</topology>
    </subcellularLocation>
</comment>
<dbReference type="Gene3D" id="1.10.3720.10">
    <property type="entry name" value="MetI-like"/>
    <property type="match status" value="1"/>
</dbReference>
<dbReference type="Pfam" id="PF19300">
    <property type="entry name" value="BPD_transp_1_N"/>
    <property type="match status" value="1"/>
</dbReference>
<evidence type="ECO:0000256" key="1">
    <source>
        <dbReference type="ARBA" id="ARBA00004651"/>
    </source>
</evidence>
<feature type="domain" description="ABC transmembrane type-1" evidence="8">
    <location>
        <begin position="94"/>
        <end position="293"/>
    </location>
</feature>
<evidence type="ECO:0000256" key="7">
    <source>
        <dbReference type="RuleBase" id="RU363032"/>
    </source>
</evidence>
<feature type="transmembrane region" description="Helical" evidence="7">
    <location>
        <begin position="133"/>
        <end position="161"/>
    </location>
</feature>
<feature type="transmembrane region" description="Helical" evidence="7">
    <location>
        <begin position="232"/>
        <end position="254"/>
    </location>
</feature>
<evidence type="ECO:0000256" key="2">
    <source>
        <dbReference type="ARBA" id="ARBA00022448"/>
    </source>
</evidence>
<dbReference type="InterPro" id="IPR045621">
    <property type="entry name" value="BPD_transp_1_N"/>
</dbReference>
<evidence type="ECO:0000256" key="5">
    <source>
        <dbReference type="ARBA" id="ARBA00022989"/>
    </source>
</evidence>
<proteinExistence type="inferred from homology"/>
<dbReference type="CDD" id="cd06261">
    <property type="entry name" value="TM_PBP2"/>
    <property type="match status" value="1"/>
</dbReference>
<dbReference type="RefSeq" id="WP_215819455.1">
    <property type="nucleotide sequence ID" value="NZ_JAGSOY010000017.1"/>
</dbReference>
<evidence type="ECO:0000256" key="3">
    <source>
        <dbReference type="ARBA" id="ARBA00022475"/>
    </source>
</evidence>
<dbReference type="InterPro" id="IPR000515">
    <property type="entry name" value="MetI-like"/>
</dbReference>
<dbReference type="Pfam" id="PF00528">
    <property type="entry name" value="BPD_transp_1"/>
    <property type="match status" value="1"/>
</dbReference>
<name>A0ABS5ZB49_9GAMM</name>
<gene>
    <name evidence="9" type="primary">oppB</name>
    <name evidence="9" type="ORF">KCG35_09490</name>
</gene>
<evidence type="ECO:0000313" key="10">
    <source>
        <dbReference type="Proteomes" id="UP000690515"/>
    </source>
</evidence>
<evidence type="ECO:0000256" key="6">
    <source>
        <dbReference type="ARBA" id="ARBA00023136"/>
    </source>
</evidence>
<keyword evidence="2 7" id="KW-0813">Transport</keyword>
<keyword evidence="10" id="KW-1185">Reference proteome</keyword>
<comment type="caution">
    <text evidence="9">The sequence shown here is derived from an EMBL/GenBank/DDBJ whole genome shotgun (WGS) entry which is preliminary data.</text>
</comment>
<sequence length="307" mass="33710">MLKLIMRRLVIAVPTLLILIAISFFLMHSAPGSPFTSERALPAEVLANIEAKYHLNEPVWKQFFIYLGNLLQGDLGPSFKYKDYTVNELLAQAFPVSAKLGIASFVVAVLFGVTFGVVAAIRQNTWIDYTSMTVAMTGVVIPNFVLAPLMVLIFAIMYRWLPAGGWNDGQFKYMILPVIAMATHYIAAIARITRGSMIEVLNSNYIRTARAKGLPGGYIIFRHALRPTLLPVVSYLGPAFVGIITGSVVIETIFNIGGVGQLFVNGALNRDYSMVMGLTILIGVLTISFNAIVDILYGLIDPKIRYA</sequence>
<dbReference type="InterPro" id="IPR035906">
    <property type="entry name" value="MetI-like_sf"/>
</dbReference>
<dbReference type="PROSITE" id="PS50928">
    <property type="entry name" value="ABC_TM1"/>
    <property type="match status" value="1"/>
</dbReference>
<comment type="similarity">
    <text evidence="7">Belongs to the binding-protein-dependent transport system permease family.</text>
</comment>
<dbReference type="PANTHER" id="PTHR30465:SF74">
    <property type="entry name" value="OLIGOPEPTIDE TRANSPORT SYSTEM PERMEASE PROTEIN OPPB"/>
    <property type="match status" value="1"/>
</dbReference>
<keyword evidence="3" id="KW-1003">Cell membrane</keyword>
<accession>A0ABS5ZB49</accession>
<feature type="transmembrane region" description="Helical" evidence="7">
    <location>
        <begin position="173"/>
        <end position="192"/>
    </location>
</feature>
<dbReference type="SUPFAM" id="SSF161098">
    <property type="entry name" value="MetI-like"/>
    <property type="match status" value="1"/>
</dbReference>
<feature type="transmembrane region" description="Helical" evidence="7">
    <location>
        <begin position="274"/>
        <end position="300"/>
    </location>
</feature>
<keyword evidence="5 7" id="KW-1133">Transmembrane helix</keyword>
<dbReference type="PANTHER" id="PTHR30465">
    <property type="entry name" value="INNER MEMBRANE ABC TRANSPORTER"/>
    <property type="match status" value="1"/>
</dbReference>
<feature type="transmembrane region" description="Helical" evidence="7">
    <location>
        <begin position="100"/>
        <end position="121"/>
    </location>
</feature>